<comment type="caution">
    <text evidence="1">The sequence shown here is derived from an EMBL/GenBank/DDBJ whole genome shotgun (WGS) entry which is preliminary data.</text>
</comment>
<evidence type="ECO:0008006" key="2">
    <source>
        <dbReference type="Google" id="ProtNLM"/>
    </source>
</evidence>
<name>A0A6L2NMK4_TANCI</name>
<dbReference type="EMBL" id="BKCJ010009415">
    <property type="protein sequence ID" value="GEU86857.1"/>
    <property type="molecule type" value="Genomic_DNA"/>
</dbReference>
<proteinExistence type="predicted"/>
<reference evidence="1" key="1">
    <citation type="journal article" date="2019" name="Sci. Rep.">
        <title>Draft genome of Tanacetum cinerariifolium, the natural source of mosquito coil.</title>
        <authorList>
            <person name="Yamashiro T."/>
            <person name="Shiraishi A."/>
            <person name="Satake H."/>
            <person name="Nakayama K."/>
        </authorList>
    </citation>
    <scope>NUCLEOTIDE SEQUENCE</scope>
</reference>
<evidence type="ECO:0000313" key="1">
    <source>
        <dbReference type="EMBL" id="GEU86857.1"/>
    </source>
</evidence>
<organism evidence="1">
    <name type="scientific">Tanacetum cinerariifolium</name>
    <name type="common">Dalmatian daisy</name>
    <name type="synonym">Chrysanthemum cinerariifolium</name>
    <dbReference type="NCBI Taxonomy" id="118510"/>
    <lineage>
        <taxon>Eukaryota</taxon>
        <taxon>Viridiplantae</taxon>
        <taxon>Streptophyta</taxon>
        <taxon>Embryophyta</taxon>
        <taxon>Tracheophyta</taxon>
        <taxon>Spermatophyta</taxon>
        <taxon>Magnoliopsida</taxon>
        <taxon>eudicotyledons</taxon>
        <taxon>Gunneridae</taxon>
        <taxon>Pentapetalae</taxon>
        <taxon>asterids</taxon>
        <taxon>campanulids</taxon>
        <taxon>Asterales</taxon>
        <taxon>Asteraceae</taxon>
        <taxon>Asteroideae</taxon>
        <taxon>Anthemideae</taxon>
        <taxon>Anthemidinae</taxon>
        <taxon>Tanacetum</taxon>
    </lineage>
</organism>
<protein>
    <recommendedName>
        <fullName evidence="2">Reverse transcriptase domain-containing protein</fullName>
    </recommendedName>
</protein>
<gene>
    <name evidence="1" type="ORF">Tci_058835</name>
</gene>
<sequence length="419" mass="47725">MPEVLSLAWETILEIEHAFEDKHCQPEDILKLFQRLHNDVQNIHEELAVYINTPSWDRPNICYNDDDDEDCITTILSTEEPDNSLSIGDKHLDTISETESNELIKSSVENLVPNPNSTLIDDDSFFIDDIEYVEASPPNSELISLEAVEIVIPKVGGIDVDILLTIEDDILREKLLNVNLLIAKIKASKDNPTPSFDFMAKSSSTSLKFLLEETNTFDNSLPESKTFCFNLEEISSNSTTTHSKYSLLDYEAFYDVHIKEKSIGSTTTHSDFSLYDSFIFDLLINPFPPANRSDFYHKEFPDELAHIISPPEYDCFSFKNEPNSGDFTMDVVEDTFPTREPRVHMPNALPTHPTLQLNLDVILSSESLFAYVVWIFLPFLSYSVAPQYLISFENEDTIFDPASPFVILLCRMYLIGVEL</sequence>
<dbReference type="AlphaFoldDB" id="A0A6L2NMK4"/>
<accession>A0A6L2NMK4</accession>